<accession>A5AG15</accession>
<organism evidence="2">
    <name type="scientific">Vitis vinifera</name>
    <name type="common">Grape</name>
    <dbReference type="NCBI Taxonomy" id="29760"/>
    <lineage>
        <taxon>Eukaryota</taxon>
        <taxon>Viridiplantae</taxon>
        <taxon>Streptophyta</taxon>
        <taxon>Embryophyta</taxon>
        <taxon>Tracheophyta</taxon>
        <taxon>Spermatophyta</taxon>
        <taxon>Magnoliopsida</taxon>
        <taxon>eudicotyledons</taxon>
        <taxon>Gunneridae</taxon>
        <taxon>Pentapetalae</taxon>
        <taxon>rosids</taxon>
        <taxon>Vitales</taxon>
        <taxon>Vitaceae</taxon>
        <taxon>Viteae</taxon>
        <taxon>Vitis</taxon>
    </lineage>
</organism>
<evidence type="ECO:0000313" key="2">
    <source>
        <dbReference type="EMBL" id="CAN77897.1"/>
    </source>
</evidence>
<gene>
    <name evidence="2" type="ORF">VITISV_036665</name>
</gene>
<proteinExistence type="predicted"/>
<sequence length="100" mass="11363">MKLGVDLECDRCYKKIKKLLCKFPEIRDQVFFEKENTVMIKVVCCSPLKIRDKLICKGGKTIKGIEIIVPEKPKPPPEKPKPPPEKAPQPEKGKLTKPPP</sequence>
<dbReference type="PANTHER" id="PTHR47005">
    <property type="entry name" value="HEAVY METAL TRANSPORT/DETOXIFICATION SUPERFAMILY PROTEIN"/>
    <property type="match status" value="1"/>
</dbReference>
<reference evidence="2" key="1">
    <citation type="journal article" date="2007" name="PLoS ONE">
        <title>The first genome sequence of an elite grapevine cultivar (Pinot noir Vitis vinifera L.): coping with a highly heterozygous genome.</title>
        <authorList>
            <person name="Velasco R."/>
            <person name="Zharkikh A."/>
            <person name="Troggio M."/>
            <person name="Cartwright D.A."/>
            <person name="Cestaro A."/>
            <person name="Pruss D."/>
            <person name="Pindo M."/>
            <person name="FitzGerald L.M."/>
            <person name="Vezzulli S."/>
            <person name="Reid J."/>
            <person name="Malacarne G."/>
            <person name="Iliev D."/>
            <person name="Coppola G."/>
            <person name="Wardell B."/>
            <person name="Micheletti D."/>
            <person name="Macalma T."/>
            <person name="Facci M."/>
            <person name="Mitchell J.T."/>
            <person name="Perazzolli M."/>
            <person name="Eldredge G."/>
            <person name="Gatto P."/>
            <person name="Oyzerski R."/>
            <person name="Moretto M."/>
            <person name="Gutin N."/>
            <person name="Stefanini M."/>
            <person name="Chen Y."/>
            <person name="Segala C."/>
            <person name="Davenport C."/>
            <person name="Dematte L."/>
            <person name="Mraz A."/>
            <person name="Battilana J."/>
            <person name="Stormo K."/>
            <person name="Costa F."/>
            <person name="Tao Q."/>
            <person name="Si-Ammour A."/>
            <person name="Harkins T."/>
            <person name="Lackey A."/>
            <person name="Perbost C."/>
            <person name="Taillon B."/>
            <person name="Stella A."/>
            <person name="Solovyev V."/>
            <person name="Fawcett J.A."/>
            <person name="Sterck L."/>
            <person name="Vandepoele K."/>
            <person name="Grando S.M."/>
            <person name="Toppo S."/>
            <person name="Moser C."/>
            <person name="Lanchbury J."/>
            <person name="Bogden R."/>
            <person name="Skolnick M."/>
            <person name="Sgaramella V."/>
            <person name="Bhatnagar S.K."/>
            <person name="Fontana P."/>
            <person name="Gutin A."/>
            <person name="Van de Peer Y."/>
            <person name="Salamini F."/>
            <person name="Viola R."/>
        </authorList>
    </citation>
    <scope>NUCLEOTIDE SEQUENCE</scope>
</reference>
<dbReference type="SUPFAM" id="SSF55008">
    <property type="entry name" value="HMA, heavy metal-associated domain"/>
    <property type="match status" value="1"/>
</dbReference>
<dbReference type="InterPro" id="IPR036163">
    <property type="entry name" value="HMA_dom_sf"/>
</dbReference>
<name>A5AG15_VITVI</name>
<feature type="region of interest" description="Disordered" evidence="1">
    <location>
        <begin position="67"/>
        <end position="100"/>
    </location>
</feature>
<evidence type="ECO:0000256" key="1">
    <source>
        <dbReference type="SAM" id="MobiDB-lite"/>
    </source>
</evidence>
<evidence type="ECO:0008006" key="3">
    <source>
        <dbReference type="Google" id="ProtNLM"/>
    </source>
</evidence>
<dbReference type="ExpressionAtlas" id="A5AG15">
    <property type="expression patterns" value="baseline and differential"/>
</dbReference>
<dbReference type="PANTHER" id="PTHR47005:SF5">
    <property type="entry name" value="HEAVY METAL TRANSPORT_DETOXIFICATION SUPERFAMILY PROTEIN"/>
    <property type="match status" value="1"/>
</dbReference>
<dbReference type="EMBL" id="AM425854">
    <property type="protein sequence ID" value="CAN77897.1"/>
    <property type="molecule type" value="Genomic_DNA"/>
</dbReference>
<dbReference type="GO" id="GO:0046872">
    <property type="term" value="F:metal ion binding"/>
    <property type="evidence" value="ECO:0007669"/>
    <property type="project" value="InterPro"/>
</dbReference>
<feature type="compositionally biased region" description="Basic and acidic residues" evidence="1">
    <location>
        <begin position="69"/>
        <end position="94"/>
    </location>
</feature>
<protein>
    <recommendedName>
        <fullName evidence="3">HMA domain-containing protein</fullName>
    </recommendedName>
</protein>
<dbReference type="AlphaFoldDB" id="A5AG15"/>